<sequence>MSASVADEAGAPSSAPPHTRLRRTALSLGVLALSQAGVTLAAFGTQVVLARVLPLAEFGFLMTVLSLISVTAPIAVAGVPELWLQVFGREGAGAFGWVRRSLWMVLGGSVALSAVLAGWGLLEGAGTTHGAVRIMLASVVLAQSAAAVAASVLQLQGRYTAVAVLQLLPQLGRIAVVGLAWWLPLPVSGVALGYAAVALLTVVTCVPAIRPFWRGRTRLEGHGLVEAGSPVPPRWGALAAAATPFVLGNVFYLLGMNGGTVVIGEFLSRESAALMAVPMSVLAAVYLIPRVVFQQFLLGKLHRWARSDNEAILMAYRIGSTGMITFGVLVAAIVAVGGWFAIPLVFGEQYQESAVIMAVIAAAIPLRFAGAGVASLLTSGGLLRRKVVYQGIAALVYVAGLAVTLPLYGTTGGAITTVVAEAALLILFWQEVVRHVVAGADVPGWAQIRKRLMRDG</sequence>
<keyword evidence="5 6" id="KW-0472">Membrane</keyword>
<proteinExistence type="predicted"/>
<dbReference type="EMBL" id="BONF01000028">
    <property type="protein sequence ID" value="GIF83362.1"/>
    <property type="molecule type" value="Genomic_DNA"/>
</dbReference>
<feature type="transmembrane region" description="Helical" evidence="6">
    <location>
        <begin position="314"/>
        <end position="342"/>
    </location>
</feature>
<protein>
    <recommendedName>
        <fullName evidence="9">Polysaccharide biosynthesis protein C-terminal domain-containing protein</fullName>
    </recommendedName>
</protein>
<evidence type="ECO:0000313" key="7">
    <source>
        <dbReference type="EMBL" id="GIF83362.1"/>
    </source>
</evidence>
<dbReference type="Pfam" id="PF01943">
    <property type="entry name" value="Polysacc_synt"/>
    <property type="match status" value="1"/>
</dbReference>
<comment type="subcellular location">
    <subcellularLocation>
        <location evidence="1">Cell membrane</location>
        <topology evidence="1">Multi-pass membrane protein</topology>
    </subcellularLocation>
</comment>
<accession>A0A8J3JML4</accession>
<evidence type="ECO:0000256" key="5">
    <source>
        <dbReference type="ARBA" id="ARBA00023136"/>
    </source>
</evidence>
<feature type="transmembrane region" description="Helical" evidence="6">
    <location>
        <begin position="191"/>
        <end position="213"/>
    </location>
</feature>
<feature type="transmembrane region" description="Helical" evidence="6">
    <location>
        <begin position="134"/>
        <end position="155"/>
    </location>
</feature>
<dbReference type="PANTHER" id="PTHR30250">
    <property type="entry name" value="PST FAMILY PREDICTED COLANIC ACID TRANSPORTER"/>
    <property type="match status" value="1"/>
</dbReference>
<name>A0A8J3JML4_9ACTN</name>
<comment type="caution">
    <text evidence="7">The sequence shown here is derived from an EMBL/GenBank/DDBJ whole genome shotgun (WGS) entry which is preliminary data.</text>
</comment>
<reference evidence="7 8" key="1">
    <citation type="submission" date="2021-01" db="EMBL/GenBank/DDBJ databases">
        <title>Whole genome shotgun sequence of Catellatospora bangladeshensis NBRC 107357.</title>
        <authorList>
            <person name="Komaki H."/>
            <person name="Tamura T."/>
        </authorList>
    </citation>
    <scope>NUCLEOTIDE SEQUENCE [LARGE SCALE GENOMIC DNA]</scope>
    <source>
        <strain evidence="7 8">NBRC 107357</strain>
    </source>
</reference>
<feature type="transmembrane region" description="Helical" evidence="6">
    <location>
        <begin position="274"/>
        <end position="293"/>
    </location>
</feature>
<dbReference type="AlphaFoldDB" id="A0A8J3JML4"/>
<dbReference type="InterPro" id="IPR050833">
    <property type="entry name" value="Poly_Biosynth_Transport"/>
</dbReference>
<feature type="transmembrane region" description="Helical" evidence="6">
    <location>
        <begin position="354"/>
        <end position="375"/>
    </location>
</feature>
<evidence type="ECO:0000256" key="1">
    <source>
        <dbReference type="ARBA" id="ARBA00004651"/>
    </source>
</evidence>
<evidence type="ECO:0000313" key="8">
    <source>
        <dbReference type="Proteomes" id="UP000601223"/>
    </source>
</evidence>
<keyword evidence="2" id="KW-1003">Cell membrane</keyword>
<organism evidence="7 8">
    <name type="scientific">Catellatospora bangladeshensis</name>
    <dbReference type="NCBI Taxonomy" id="310355"/>
    <lineage>
        <taxon>Bacteria</taxon>
        <taxon>Bacillati</taxon>
        <taxon>Actinomycetota</taxon>
        <taxon>Actinomycetes</taxon>
        <taxon>Micromonosporales</taxon>
        <taxon>Micromonosporaceae</taxon>
        <taxon>Catellatospora</taxon>
    </lineage>
</organism>
<feature type="transmembrane region" description="Helical" evidence="6">
    <location>
        <begin position="167"/>
        <end position="185"/>
    </location>
</feature>
<dbReference type="Proteomes" id="UP000601223">
    <property type="component" value="Unassembled WGS sequence"/>
</dbReference>
<gene>
    <name evidence="7" type="ORF">Cba03nite_47110</name>
</gene>
<keyword evidence="4 6" id="KW-1133">Transmembrane helix</keyword>
<dbReference type="InterPro" id="IPR002797">
    <property type="entry name" value="Polysacc_synth"/>
</dbReference>
<evidence type="ECO:0000256" key="2">
    <source>
        <dbReference type="ARBA" id="ARBA00022475"/>
    </source>
</evidence>
<feature type="transmembrane region" description="Helical" evidence="6">
    <location>
        <begin position="411"/>
        <end position="429"/>
    </location>
</feature>
<evidence type="ECO:0008006" key="9">
    <source>
        <dbReference type="Google" id="ProtNLM"/>
    </source>
</evidence>
<feature type="transmembrane region" description="Helical" evidence="6">
    <location>
        <begin position="101"/>
        <end position="122"/>
    </location>
</feature>
<dbReference type="RefSeq" id="WP_203750048.1">
    <property type="nucleotide sequence ID" value="NZ_BONF01000028.1"/>
</dbReference>
<feature type="transmembrane region" description="Helical" evidence="6">
    <location>
        <begin position="387"/>
        <end position="405"/>
    </location>
</feature>
<evidence type="ECO:0000256" key="3">
    <source>
        <dbReference type="ARBA" id="ARBA00022692"/>
    </source>
</evidence>
<feature type="transmembrane region" description="Helical" evidence="6">
    <location>
        <begin position="28"/>
        <end position="52"/>
    </location>
</feature>
<keyword evidence="8" id="KW-1185">Reference proteome</keyword>
<evidence type="ECO:0000256" key="4">
    <source>
        <dbReference type="ARBA" id="ARBA00022989"/>
    </source>
</evidence>
<dbReference type="GO" id="GO:0005886">
    <property type="term" value="C:plasma membrane"/>
    <property type="evidence" value="ECO:0007669"/>
    <property type="project" value="UniProtKB-SubCell"/>
</dbReference>
<evidence type="ECO:0000256" key="6">
    <source>
        <dbReference type="SAM" id="Phobius"/>
    </source>
</evidence>
<dbReference type="PANTHER" id="PTHR30250:SF11">
    <property type="entry name" value="O-ANTIGEN TRANSPORTER-RELATED"/>
    <property type="match status" value="1"/>
</dbReference>
<keyword evidence="3 6" id="KW-0812">Transmembrane</keyword>
<feature type="transmembrane region" description="Helical" evidence="6">
    <location>
        <begin position="58"/>
        <end position="80"/>
    </location>
</feature>